<dbReference type="EC" id="2.7.13.3" evidence="3"/>
<evidence type="ECO:0000256" key="8">
    <source>
        <dbReference type="SAM" id="MobiDB-lite"/>
    </source>
</evidence>
<evidence type="ECO:0000256" key="2">
    <source>
        <dbReference type="ARBA" id="ARBA00004141"/>
    </source>
</evidence>
<dbReference type="InterPro" id="IPR003018">
    <property type="entry name" value="GAF"/>
</dbReference>
<dbReference type="InterPro" id="IPR050398">
    <property type="entry name" value="HssS/ArlS-like"/>
</dbReference>
<dbReference type="Gene3D" id="6.10.340.10">
    <property type="match status" value="1"/>
</dbReference>
<evidence type="ECO:0000256" key="1">
    <source>
        <dbReference type="ARBA" id="ARBA00000085"/>
    </source>
</evidence>
<dbReference type="CDD" id="cd06225">
    <property type="entry name" value="HAMP"/>
    <property type="match status" value="1"/>
</dbReference>
<accession>A0A0N8GLE6</accession>
<dbReference type="PROSITE" id="PS50885">
    <property type="entry name" value="HAMP"/>
    <property type="match status" value="1"/>
</dbReference>
<dbReference type="SUPFAM" id="SSF158472">
    <property type="entry name" value="HAMP domain-like"/>
    <property type="match status" value="1"/>
</dbReference>
<comment type="catalytic activity">
    <reaction evidence="1">
        <text>ATP + protein L-histidine = ADP + protein N-phospho-L-histidine.</text>
        <dbReference type="EC" id="2.7.13.3"/>
    </reaction>
</comment>
<dbReference type="Pfam" id="PF13185">
    <property type="entry name" value="GAF_2"/>
    <property type="match status" value="1"/>
</dbReference>
<dbReference type="GO" id="GO:0005886">
    <property type="term" value="C:plasma membrane"/>
    <property type="evidence" value="ECO:0007669"/>
    <property type="project" value="TreeGrafter"/>
</dbReference>
<evidence type="ECO:0000256" key="7">
    <source>
        <dbReference type="ARBA" id="ARBA00023136"/>
    </source>
</evidence>
<keyword evidence="9" id="KW-1133">Transmembrane helix</keyword>
<dbReference type="EMBL" id="LGCL01000039">
    <property type="protein sequence ID" value="KPL72282.1"/>
    <property type="molecule type" value="Genomic_DNA"/>
</dbReference>
<sequence>MTAFLSIIASALLLRIGFFTVSPFRLPVPILIITMGISILTPLTCLAVGFGFLRRRKFLRLFVLLLSIWLFLAAFSYLIEEVAIPASLLFFIVSMLFSSSILAVDDVFPFQVFSAVGSFITIAAGTLLETSRLDIPSINTYLIVVLALVSLVYLFYLLTQRILPSLQIRLLNFSLAVSLIPLIAISYLVMTNQRSSFENQMRESLKVAAAAKAEEVDAFFSSTKEMMRANASLPIFSRYLSIPENWRPSDIENELYSTIESLSLANITQGDVLSFGLLNASGIVEYDSDPERVGADESQSDYFRSSYSSGISYVADLVFQPDQQPEIIFSSPVFGEENQVLGVLRARFSLQSIDRLLRSETTTYNDQVFPIIIDFLYIRIVDTLQPQYRFYPIMEYTTDQINQLKRNGSLPVSFSEDQQEPSDDLLSLINAYRSYQESFFTKDLDKKPDNISEFGAVLRLTSVPWFLIYPQTQSNLLAVYEQQNNQLIFYIGLFGASIAIIASLIARTISKPILALTRTAEKVSGGDLQIQAAISTKDEIGALARAFNSMTSQLRDLIFSLEDRVQQRTLEITKQNERLTFRSQQLKTIAEVAGSVTATQDLQSLLTNVTHLINQRFGFYHIGVFLLDQNNEYAVLKAANSEGGQRMLKRNHRLRVGQVGIVGYATGQGRPRIATDVGEDAIYFNNPDLPNTRSEMALPLKIGSQVIGALDVQSQVPNAFTEEDIELFSILADQIAIAIMNNNLYEETNRALEDMKRTHQRYLKNEWAAVAGQKQRDGVVRYSANSGLSKTNAISQDPDILEDKRVKINSRPSPADPKVNITELTVPINLRGETIAVIRLQQENEQDLFWNAAKINTIQQIADQIALTLESARLFEQTLRRAERDRKAFEITNRIRSTTNFEDMIQIAVEEIKRELNVQQAQITIQKKNQEELAAPSAAEKTKTGQLVLNSSLQESNEVK</sequence>
<dbReference type="AlphaFoldDB" id="A0A0N8GLE6"/>
<dbReference type="Gene3D" id="3.30.450.40">
    <property type="match status" value="2"/>
</dbReference>
<keyword evidence="12" id="KW-1185">Reference proteome</keyword>
<dbReference type="SMART" id="SM00065">
    <property type="entry name" value="GAF"/>
    <property type="match status" value="1"/>
</dbReference>
<keyword evidence="5" id="KW-0808">Transferase</keyword>
<organism evidence="11 12">
    <name type="scientific">Ornatilinea apprima</name>
    <dbReference type="NCBI Taxonomy" id="1134406"/>
    <lineage>
        <taxon>Bacteria</taxon>
        <taxon>Bacillati</taxon>
        <taxon>Chloroflexota</taxon>
        <taxon>Anaerolineae</taxon>
        <taxon>Anaerolineales</taxon>
        <taxon>Anaerolineaceae</taxon>
        <taxon>Ornatilinea</taxon>
    </lineage>
</organism>
<evidence type="ECO:0000256" key="5">
    <source>
        <dbReference type="ARBA" id="ARBA00022679"/>
    </source>
</evidence>
<comment type="caution">
    <text evidence="11">The sequence shown here is derived from an EMBL/GenBank/DDBJ whole genome shotgun (WGS) entry which is preliminary data.</text>
</comment>
<dbReference type="InterPro" id="IPR003660">
    <property type="entry name" value="HAMP_dom"/>
</dbReference>
<feature type="transmembrane region" description="Helical" evidence="9">
    <location>
        <begin position="58"/>
        <end position="78"/>
    </location>
</feature>
<name>A0A0N8GLE6_9CHLR</name>
<comment type="subcellular location">
    <subcellularLocation>
        <location evidence="2">Membrane</location>
        <topology evidence="2">Multi-pass membrane protein</topology>
    </subcellularLocation>
</comment>
<dbReference type="SUPFAM" id="SSF103190">
    <property type="entry name" value="Sensory domain-like"/>
    <property type="match status" value="1"/>
</dbReference>
<dbReference type="Gene3D" id="3.30.450.20">
    <property type="entry name" value="PAS domain"/>
    <property type="match status" value="1"/>
</dbReference>
<feature type="transmembrane region" description="Helical" evidence="9">
    <location>
        <begin position="29"/>
        <end position="53"/>
    </location>
</feature>
<dbReference type="SMART" id="SM00304">
    <property type="entry name" value="HAMP"/>
    <property type="match status" value="1"/>
</dbReference>
<evidence type="ECO:0000313" key="11">
    <source>
        <dbReference type="EMBL" id="KPL72282.1"/>
    </source>
</evidence>
<evidence type="ECO:0000256" key="9">
    <source>
        <dbReference type="SAM" id="Phobius"/>
    </source>
</evidence>
<evidence type="ECO:0000313" key="12">
    <source>
        <dbReference type="Proteomes" id="UP000050417"/>
    </source>
</evidence>
<keyword evidence="9" id="KW-0812">Transmembrane</keyword>
<reference evidence="11 12" key="1">
    <citation type="submission" date="2015-07" db="EMBL/GenBank/DDBJ databases">
        <title>Genome sequence of Ornatilinea apprima DSM 23815.</title>
        <authorList>
            <person name="Hemp J."/>
            <person name="Ward L.M."/>
            <person name="Pace L.A."/>
            <person name="Fischer W.W."/>
        </authorList>
    </citation>
    <scope>NUCLEOTIDE SEQUENCE [LARGE SCALE GENOMIC DNA]</scope>
    <source>
        <strain evidence="11 12">P3M-1</strain>
    </source>
</reference>
<feature type="transmembrane region" description="Helical" evidence="9">
    <location>
        <begin position="140"/>
        <end position="158"/>
    </location>
</feature>
<dbReference type="Proteomes" id="UP000050417">
    <property type="component" value="Unassembled WGS sequence"/>
</dbReference>
<evidence type="ECO:0000256" key="6">
    <source>
        <dbReference type="ARBA" id="ARBA00022777"/>
    </source>
</evidence>
<evidence type="ECO:0000259" key="10">
    <source>
        <dbReference type="PROSITE" id="PS50885"/>
    </source>
</evidence>
<dbReference type="PANTHER" id="PTHR45528">
    <property type="entry name" value="SENSOR HISTIDINE KINASE CPXA"/>
    <property type="match status" value="1"/>
</dbReference>
<protein>
    <recommendedName>
        <fullName evidence="3">histidine kinase</fullName>
        <ecNumber evidence="3">2.7.13.3</ecNumber>
    </recommendedName>
</protein>
<dbReference type="Pfam" id="PF00672">
    <property type="entry name" value="HAMP"/>
    <property type="match status" value="1"/>
</dbReference>
<keyword evidence="4" id="KW-0597">Phosphoprotein</keyword>
<evidence type="ECO:0000256" key="3">
    <source>
        <dbReference type="ARBA" id="ARBA00012438"/>
    </source>
</evidence>
<feature type="region of interest" description="Disordered" evidence="8">
    <location>
        <begin position="930"/>
        <end position="960"/>
    </location>
</feature>
<feature type="transmembrane region" description="Helical" evidence="9">
    <location>
        <begin position="84"/>
        <end position="103"/>
    </location>
</feature>
<dbReference type="InterPro" id="IPR029016">
    <property type="entry name" value="GAF-like_dom_sf"/>
</dbReference>
<feature type="compositionally biased region" description="Polar residues" evidence="8">
    <location>
        <begin position="944"/>
        <end position="960"/>
    </location>
</feature>
<dbReference type="SUPFAM" id="SSF55781">
    <property type="entry name" value="GAF domain-like"/>
    <property type="match status" value="2"/>
</dbReference>
<dbReference type="GO" id="GO:0000155">
    <property type="term" value="F:phosphorelay sensor kinase activity"/>
    <property type="evidence" value="ECO:0007669"/>
    <property type="project" value="TreeGrafter"/>
</dbReference>
<feature type="transmembrane region" description="Helical" evidence="9">
    <location>
        <begin position="110"/>
        <end position="128"/>
    </location>
</feature>
<dbReference type="STRING" id="1134406.ADN00_15830"/>
<proteinExistence type="predicted"/>
<dbReference type="PANTHER" id="PTHR45528:SF10">
    <property type="entry name" value="METHYL-ACCEPTING CHEMOTAXIS PROTEIN"/>
    <property type="match status" value="1"/>
</dbReference>
<feature type="domain" description="HAMP" evidence="10">
    <location>
        <begin position="507"/>
        <end position="559"/>
    </location>
</feature>
<dbReference type="InterPro" id="IPR029151">
    <property type="entry name" value="Sensor-like_sf"/>
</dbReference>
<gene>
    <name evidence="11" type="ORF">ADN00_15830</name>
</gene>
<keyword evidence="7 9" id="KW-0472">Membrane</keyword>
<feature type="transmembrane region" description="Helical" evidence="9">
    <location>
        <begin position="170"/>
        <end position="190"/>
    </location>
</feature>
<keyword evidence="6" id="KW-0418">Kinase</keyword>
<evidence type="ECO:0000256" key="4">
    <source>
        <dbReference type="ARBA" id="ARBA00022553"/>
    </source>
</evidence>